<proteinExistence type="predicted"/>
<organism evidence="2 3">
    <name type="scientific">Actinomadura adrarensis</name>
    <dbReference type="NCBI Taxonomy" id="1819600"/>
    <lineage>
        <taxon>Bacteria</taxon>
        <taxon>Bacillati</taxon>
        <taxon>Actinomycetota</taxon>
        <taxon>Actinomycetes</taxon>
        <taxon>Streptosporangiales</taxon>
        <taxon>Thermomonosporaceae</taxon>
        <taxon>Actinomadura</taxon>
    </lineage>
</organism>
<dbReference type="Pfam" id="PF14388">
    <property type="entry name" value="DUF4419"/>
    <property type="match status" value="1"/>
</dbReference>
<sequence>MPAAEALPTVPLATGFTDALLVGGDPELPVLEPNGVHPLLAAVGRAFAEHRPLVLPPDAVWLTITQGVAQHVRLNAEELRPRLVGHAGKKRLTVTLDGPLPRDAESWQHVTEVFDKLLTSEVVGTDLFECDFTTSTDVEKMAGRVIVFDAYSAYFSFWMVCVCGIPSITLTGTVADWRKIRERVERLTAFGLDDWCRSLVPITDQFVRAAAGDADTAFWQRIYNPADAYGGEVITLAGSRGSTRTSGATRGRTSPIPSSNCRSANRVT</sequence>
<feature type="compositionally biased region" description="Low complexity" evidence="1">
    <location>
        <begin position="239"/>
        <end position="254"/>
    </location>
</feature>
<dbReference type="EMBL" id="JBHTIR010004097">
    <property type="protein sequence ID" value="MFD0856394.1"/>
    <property type="molecule type" value="Genomic_DNA"/>
</dbReference>
<accession>A0ABW3CPE3</accession>
<dbReference type="PANTHER" id="PTHR31252">
    <property type="entry name" value="DUF4419 DOMAIN-CONTAINING PROTEIN"/>
    <property type="match status" value="1"/>
</dbReference>
<name>A0ABW3CPE3_9ACTN</name>
<evidence type="ECO:0000256" key="1">
    <source>
        <dbReference type="SAM" id="MobiDB-lite"/>
    </source>
</evidence>
<gene>
    <name evidence="2" type="ORF">ACFQ07_29410</name>
</gene>
<dbReference type="PANTHER" id="PTHR31252:SF11">
    <property type="entry name" value="DUF4419 DOMAIN-CONTAINING PROTEIN"/>
    <property type="match status" value="1"/>
</dbReference>
<reference evidence="3" key="1">
    <citation type="journal article" date="2019" name="Int. J. Syst. Evol. Microbiol.">
        <title>The Global Catalogue of Microorganisms (GCM) 10K type strain sequencing project: providing services to taxonomists for standard genome sequencing and annotation.</title>
        <authorList>
            <consortium name="The Broad Institute Genomics Platform"/>
            <consortium name="The Broad Institute Genome Sequencing Center for Infectious Disease"/>
            <person name="Wu L."/>
            <person name="Ma J."/>
        </authorList>
    </citation>
    <scope>NUCLEOTIDE SEQUENCE [LARGE SCALE GENOMIC DNA]</scope>
    <source>
        <strain evidence="3">JCM 31696</strain>
    </source>
</reference>
<feature type="region of interest" description="Disordered" evidence="1">
    <location>
        <begin position="239"/>
        <end position="268"/>
    </location>
</feature>
<dbReference type="Proteomes" id="UP001597083">
    <property type="component" value="Unassembled WGS sequence"/>
</dbReference>
<keyword evidence="3" id="KW-1185">Reference proteome</keyword>
<comment type="caution">
    <text evidence="2">The sequence shown here is derived from an EMBL/GenBank/DDBJ whole genome shotgun (WGS) entry which is preliminary data.</text>
</comment>
<evidence type="ECO:0000313" key="2">
    <source>
        <dbReference type="EMBL" id="MFD0856394.1"/>
    </source>
</evidence>
<dbReference type="InterPro" id="IPR025533">
    <property type="entry name" value="DUF4419"/>
</dbReference>
<evidence type="ECO:0000313" key="3">
    <source>
        <dbReference type="Proteomes" id="UP001597083"/>
    </source>
</evidence>
<feature type="compositionally biased region" description="Polar residues" evidence="1">
    <location>
        <begin position="255"/>
        <end position="268"/>
    </location>
</feature>
<protein>
    <submittedName>
        <fullName evidence="2">DUF4419 domain-containing protein</fullName>
    </submittedName>
</protein>